<keyword evidence="5" id="KW-0511">Multifunctional enzyme</keyword>
<gene>
    <name evidence="7" type="ORF">CFRA_07585</name>
</gene>
<evidence type="ECO:0000313" key="8">
    <source>
        <dbReference type="Proteomes" id="UP000185434"/>
    </source>
</evidence>
<keyword evidence="8" id="KW-1185">Reference proteome</keyword>
<dbReference type="InterPro" id="IPR010043">
    <property type="entry name" value="UTase/UR"/>
</dbReference>
<name>A0A1L7CTG6_9CORY</name>
<accession>A0A1L7CTG6</accession>
<dbReference type="Pfam" id="PF08335">
    <property type="entry name" value="GlnD_UR_UTase"/>
    <property type="match status" value="1"/>
</dbReference>
<evidence type="ECO:0000256" key="5">
    <source>
        <dbReference type="ARBA" id="ARBA00023268"/>
    </source>
</evidence>
<dbReference type="InterPro" id="IPR006674">
    <property type="entry name" value="HD_domain"/>
</dbReference>
<dbReference type="PANTHER" id="PTHR47320">
    <property type="entry name" value="BIFUNCTIONAL URIDYLYLTRANSFERASE/URIDYLYL-REMOVING ENZYME"/>
    <property type="match status" value="1"/>
</dbReference>
<keyword evidence="1" id="KW-0808">Transferase</keyword>
<evidence type="ECO:0000259" key="6">
    <source>
        <dbReference type="PROSITE" id="PS51831"/>
    </source>
</evidence>
<protein>
    <recommendedName>
        <fullName evidence="6">HD domain-containing protein</fullName>
    </recommendedName>
</protein>
<dbReference type="SMART" id="SM00471">
    <property type="entry name" value="HDc"/>
    <property type="match status" value="1"/>
</dbReference>
<reference evidence="7 8" key="1">
    <citation type="submission" date="2014-08" db="EMBL/GenBank/DDBJ databases">
        <title>Complete genome sequence of Corynebacterium frankenforstense ST18(T) (=DSM 45800(T)), isolated from raw cow milk.</title>
        <authorList>
            <person name="Ruckert C."/>
            <person name="Albersmeier A."/>
            <person name="Winkler A."/>
            <person name="Lipski A."/>
            <person name="Kalinowski J."/>
        </authorList>
    </citation>
    <scope>NUCLEOTIDE SEQUENCE [LARGE SCALE GENOMIC DNA]</scope>
    <source>
        <strain evidence="7 8">ST18</strain>
    </source>
</reference>
<evidence type="ECO:0000256" key="1">
    <source>
        <dbReference type="ARBA" id="ARBA00022679"/>
    </source>
</evidence>
<dbReference type="GO" id="GO:0008773">
    <property type="term" value="F:[protein-PII] uridylyltransferase activity"/>
    <property type="evidence" value="ECO:0007669"/>
    <property type="project" value="InterPro"/>
</dbReference>
<dbReference type="Proteomes" id="UP000185434">
    <property type="component" value="Chromosome"/>
</dbReference>
<dbReference type="Pfam" id="PF01966">
    <property type="entry name" value="HD"/>
    <property type="match status" value="1"/>
</dbReference>
<dbReference type="Gene3D" id="1.10.3090.10">
    <property type="entry name" value="cca-adding enzyme, domain 2"/>
    <property type="match status" value="1"/>
</dbReference>
<feature type="domain" description="HD" evidence="6">
    <location>
        <begin position="368"/>
        <end position="469"/>
    </location>
</feature>
<dbReference type="InterPro" id="IPR013546">
    <property type="entry name" value="PII_UdlTrfase/GS_AdlTrfase"/>
</dbReference>
<evidence type="ECO:0000256" key="4">
    <source>
        <dbReference type="ARBA" id="ARBA00022842"/>
    </source>
</evidence>
<evidence type="ECO:0000313" key="7">
    <source>
        <dbReference type="EMBL" id="APT89144.1"/>
    </source>
</evidence>
<keyword evidence="3" id="KW-0378">Hydrolase</keyword>
<dbReference type="KEGG" id="cfk:CFRA_07585"/>
<keyword evidence="4" id="KW-0460">Magnesium</keyword>
<dbReference type="SUPFAM" id="SSF109604">
    <property type="entry name" value="HD-domain/PDEase-like"/>
    <property type="match status" value="1"/>
</dbReference>
<proteinExistence type="predicted"/>
<dbReference type="InterPro" id="IPR002934">
    <property type="entry name" value="Polymerase_NTP_transf_dom"/>
</dbReference>
<dbReference type="AlphaFoldDB" id="A0A1L7CTG6"/>
<evidence type="ECO:0000256" key="2">
    <source>
        <dbReference type="ARBA" id="ARBA00022695"/>
    </source>
</evidence>
<sequence>MERRRLAGLELPEGTALAATGSLARGELTGHSDLDLVLIHRPGAAPDADAVEAVWDAARASGRHVDHALRTPAENAEVLAAEPTAALALLDLAPVAGETALVEEARRLVLTAWRRELPRRLDAVLDAAIGRWRRSGSVVAMTRPDVKHGRGGLRDHELLRALALANLCDAPALSAERDLLLRVRAALHRVARRRRDILDPEFAADIAVELGFADRFDLARGVADAGRAIDAALTAAVTASRDVLRTPTRSAPRRPLDVDVVESGGQVRLARNADLADPGLPLRVAAVSARTGLPVPAAIWDRLADAPGLPERLPKPVAADLVAALSSPLRTAENIAALDARGLWAPLVPEWDRIRGLMPRERTHVHTVERHTLETVAGCARAAIHVSRPDLLLIAGLYHDVGKGTGRPHAAVGAEAVARFAGRLGLPLRDRSCLQTVVAEHSTIARIAARRDPNDPAALGELLDATAHDLRTIELLAALVEADSKATGPGVWTRQLALCRDTLLAAARRRLSRFTPLAPVVSAPADGEMSLVPRGAGRGVLHWRGRPGELSRLVAVCNALAWVIDQARCRIDPEGLLVTELEVRGSVGGRLDLPGFRQAFLSGVHTTPPVPAPGPVAVSWEGRFVDVHTRDRPGVLAVLADVLPEFEWLTLTTAGATVTARAALRARPGVAERPTLDDAMRAALGGM</sequence>
<dbReference type="Pfam" id="PF01909">
    <property type="entry name" value="NTP_transf_2"/>
    <property type="match status" value="1"/>
</dbReference>
<keyword evidence="2" id="KW-0548">Nucleotidyltransferase</keyword>
<dbReference type="GO" id="GO:0016787">
    <property type="term" value="F:hydrolase activity"/>
    <property type="evidence" value="ECO:0007669"/>
    <property type="project" value="UniProtKB-KW"/>
</dbReference>
<dbReference type="STRING" id="1437875.CFRA_07585"/>
<evidence type="ECO:0000256" key="3">
    <source>
        <dbReference type="ARBA" id="ARBA00022801"/>
    </source>
</evidence>
<dbReference type="PANTHER" id="PTHR47320:SF1">
    <property type="entry name" value="BIFUNCTIONAL URIDYLYLTRANSFERASE_URIDYLYL-REMOVING ENZYME"/>
    <property type="match status" value="1"/>
</dbReference>
<dbReference type="InterPro" id="IPR043519">
    <property type="entry name" value="NT_sf"/>
</dbReference>
<dbReference type="SUPFAM" id="SSF81301">
    <property type="entry name" value="Nucleotidyltransferase"/>
    <property type="match status" value="1"/>
</dbReference>
<dbReference type="InterPro" id="IPR003607">
    <property type="entry name" value="HD/PDEase_dom"/>
</dbReference>
<organism evidence="7 8">
    <name type="scientific">Corynebacterium frankenforstense DSM 45800</name>
    <dbReference type="NCBI Taxonomy" id="1437875"/>
    <lineage>
        <taxon>Bacteria</taxon>
        <taxon>Bacillati</taxon>
        <taxon>Actinomycetota</taxon>
        <taxon>Actinomycetes</taxon>
        <taxon>Mycobacteriales</taxon>
        <taxon>Corynebacteriaceae</taxon>
        <taxon>Corynebacterium</taxon>
    </lineage>
</organism>
<dbReference type="OrthoDB" id="9758038at2"/>
<dbReference type="PROSITE" id="PS51831">
    <property type="entry name" value="HD"/>
    <property type="match status" value="1"/>
</dbReference>
<dbReference type="EMBL" id="CP009247">
    <property type="protein sequence ID" value="APT89144.1"/>
    <property type="molecule type" value="Genomic_DNA"/>
</dbReference>